<dbReference type="Gene3D" id="3.30.540.10">
    <property type="entry name" value="Fructose-1,6-Bisphosphatase, subunit A, domain 1"/>
    <property type="match status" value="1"/>
</dbReference>
<comment type="caution">
    <text evidence="6">The sequence shown here is derived from an EMBL/GenBank/DDBJ whole genome shotgun (WGS) entry which is preliminary data.</text>
</comment>
<comment type="cofactor">
    <cofactor evidence="5">
        <name>Mg(2+)</name>
        <dbReference type="ChEBI" id="CHEBI:18420"/>
    </cofactor>
</comment>
<protein>
    <submittedName>
        <fullName evidence="6">3'(2'),5'-bisphosphate nucleotidase CysQ</fullName>
    </submittedName>
</protein>
<accession>A0A4S2HH25</accession>
<evidence type="ECO:0000313" key="6">
    <source>
        <dbReference type="EMBL" id="TGY94902.1"/>
    </source>
</evidence>
<dbReference type="PROSITE" id="PS00629">
    <property type="entry name" value="IMP_1"/>
    <property type="match status" value="1"/>
</dbReference>
<dbReference type="GO" id="GO:0008934">
    <property type="term" value="F:inositol monophosphate 1-phosphatase activity"/>
    <property type="evidence" value="ECO:0007669"/>
    <property type="project" value="TreeGrafter"/>
</dbReference>
<name>A0A4S2HH25_9PROT</name>
<evidence type="ECO:0000256" key="1">
    <source>
        <dbReference type="ARBA" id="ARBA00009759"/>
    </source>
</evidence>
<evidence type="ECO:0000313" key="7">
    <source>
        <dbReference type="Proteomes" id="UP000305451"/>
    </source>
</evidence>
<dbReference type="PRINTS" id="PR00377">
    <property type="entry name" value="IMPHPHTASES"/>
</dbReference>
<evidence type="ECO:0000256" key="5">
    <source>
        <dbReference type="PIRSR" id="PIRSR600760-2"/>
    </source>
</evidence>
<evidence type="ECO:0000256" key="3">
    <source>
        <dbReference type="ARBA" id="ARBA00022801"/>
    </source>
</evidence>
<dbReference type="GO" id="GO:0006020">
    <property type="term" value="P:inositol metabolic process"/>
    <property type="evidence" value="ECO:0007669"/>
    <property type="project" value="TreeGrafter"/>
</dbReference>
<evidence type="ECO:0000256" key="2">
    <source>
        <dbReference type="ARBA" id="ARBA00022723"/>
    </source>
</evidence>
<dbReference type="EMBL" id="SRXV01000001">
    <property type="protein sequence ID" value="TGY94902.1"/>
    <property type="molecule type" value="Genomic_DNA"/>
</dbReference>
<dbReference type="SUPFAM" id="SSF56655">
    <property type="entry name" value="Carbohydrate phosphatase"/>
    <property type="match status" value="1"/>
</dbReference>
<feature type="binding site" evidence="5">
    <location>
        <position position="79"/>
    </location>
    <ligand>
        <name>Mg(2+)</name>
        <dbReference type="ChEBI" id="CHEBI:18420"/>
        <label>1</label>
        <note>catalytic</note>
    </ligand>
</feature>
<dbReference type="PANTHER" id="PTHR20854:SF4">
    <property type="entry name" value="INOSITOL-1-MONOPHOSPHATASE-RELATED"/>
    <property type="match status" value="1"/>
</dbReference>
<reference evidence="6 7" key="1">
    <citation type="journal article" date="2013" name="Int. J. Syst. Evol. Microbiol.">
        <title>Marinicauda pacifica gen. nov., sp. nov., a prosthecate alphaproteobacterium of the family Hyphomonadaceae isolated from deep seawater.</title>
        <authorList>
            <person name="Zhang X.Y."/>
            <person name="Li G.W."/>
            <person name="Wang C.S."/>
            <person name="Zhang Y.J."/>
            <person name="Xu X.W."/>
            <person name="Li H."/>
            <person name="Liu A."/>
            <person name="Liu C."/>
            <person name="Xie B.B."/>
            <person name="Qin Q.L."/>
            <person name="Xu Z."/>
            <person name="Chen X.L."/>
            <person name="Zhou B.C."/>
            <person name="Zhang Y.Z."/>
        </authorList>
    </citation>
    <scope>NUCLEOTIDE SEQUENCE [LARGE SCALE GENOMIC DNA]</scope>
    <source>
        <strain evidence="6 7">P-1 km-3</strain>
    </source>
</reference>
<dbReference type="Pfam" id="PF00459">
    <property type="entry name" value="Inositol_P"/>
    <property type="match status" value="1"/>
</dbReference>
<dbReference type="InterPro" id="IPR020583">
    <property type="entry name" value="Inositol_monoP_metal-BS"/>
</dbReference>
<keyword evidence="3" id="KW-0378">Hydrolase</keyword>
<feature type="binding site" evidence="5">
    <location>
        <position position="76"/>
    </location>
    <ligand>
        <name>Mg(2+)</name>
        <dbReference type="ChEBI" id="CHEBI:18420"/>
        <label>1</label>
        <note>catalytic</note>
    </ligand>
</feature>
<dbReference type="GO" id="GO:0007165">
    <property type="term" value="P:signal transduction"/>
    <property type="evidence" value="ECO:0007669"/>
    <property type="project" value="TreeGrafter"/>
</dbReference>
<feature type="binding site" evidence="5">
    <location>
        <position position="78"/>
    </location>
    <ligand>
        <name>Mg(2+)</name>
        <dbReference type="ChEBI" id="CHEBI:18420"/>
        <label>1</label>
        <note>catalytic</note>
    </ligand>
</feature>
<comment type="similarity">
    <text evidence="1">Belongs to the inositol monophosphatase superfamily.</text>
</comment>
<feature type="binding site" evidence="5">
    <location>
        <position position="58"/>
    </location>
    <ligand>
        <name>Mg(2+)</name>
        <dbReference type="ChEBI" id="CHEBI:18420"/>
        <label>1</label>
        <note>catalytic</note>
    </ligand>
</feature>
<feature type="binding site" evidence="5">
    <location>
        <position position="193"/>
    </location>
    <ligand>
        <name>Mg(2+)</name>
        <dbReference type="ChEBI" id="CHEBI:18420"/>
        <label>1</label>
        <note>catalytic</note>
    </ligand>
</feature>
<keyword evidence="7" id="KW-1185">Reference proteome</keyword>
<dbReference type="GO" id="GO:0046872">
    <property type="term" value="F:metal ion binding"/>
    <property type="evidence" value="ECO:0007669"/>
    <property type="project" value="UniProtKB-KW"/>
</dbReference>
<keyword evidence="2 5" id="KW-0479">Metal-binding</keyword>
<organism evidence="6 7">
    <name type="scientific">Marinicauda pacifica</name>
    <dbReference type="NCBI Taxonomy" id="1133559"/>
    <lineage>
        <taxon>Bacteria</taxon>
        <taxon>Pseudomonadati</taxon>
        <taxon>Pseudomonadota</taxon>
        <taxon>Alphaproteobacteria</taxon>
        <taxon>Maricaulales</taxon>
        <taxon>Maricaulaceae</taxon>
        <taxon>Marinicauda</taxon>
    </lineage>
</organism>
<dbReference type="InterPro" id="IPR000760">
    <property type="entry name" value="Inositol_monophosphatase-like"/>
</dbReference>
<dbReference type="CDD" id="cd01638">
    <property type="entry name" value="CysQ"/>
    <property type="match status" value="1"/>
</dbReference>
<dbReference type="PANTHER" id="PTHR20854">
    <property type="entry name" value="INOSITOL MONOPHOSPHATASE"/>
    <property type="match status" value="1"/>
</dbReference>
<keyword evidence="4 5" id="KW-0460">Magnesium</keyword>
<dbReference type="AlphaFoldDB" id="A0A4S2HH25"/>
<gene>
    <name evidence="6" type="ORF">E5162_00470</name>
</gene>
<evidence type="ECO:0000256" key="4">
    <source>
        <dbReference type="ARBA" id="ARBA00022842"/>
    </source>
</evidence>
<proteinExistence type="inferred from homology"/>
<sequence length="244" mass="26602">MTKAAVAAGKAAMGFYGQELKAWDKGVNDPVTEADYAANAIIRDQLMGARPDYGWLSEENADDQSRLEKRRTFVVDPIDGTRAFLKTREEFVISIGLLMDGHPYAGVLYDPCREHVYAALRGHGAWRNGDRLTMTAQDSIQGARLLGDPGRLTALRDLGAHAHTVNSFALRLAMAAAGEYDAVVAVRPKWDWDLLAGHMLIEEAGGLITGNDGSPLRYDKAEPRQLPPLASGPALHALLLERLL</sequence>
<dbReference type="OrthoDB" id="9785695at2"/>
<dbReference type="Gene3D" id="3.40.190.80">
    <property type="match status" value="1"/>
</dbReference>
<dbReference type="Proteomes" id="UP000305451">
    <property type="component" value="Unassembled WGS sequence"/>
</dbReference>